<proteinExistence type="predicted"/>
<dbReference type="Proteomes" id="UP000664534">
    <property type="component" value="Unassembled WGS sequence"/>
</dbReference>
<evidence type="ECO:0000256" key="1">
    <source>
        <dbReference type="SAM" id="MobiDB-lite"/>
    </source>
</evidence>
<reference evidence="2" key="1">
    <citation type="submission" date="2021-03" db="EMBL/GenBank/DDBJ databases">
        <authorList>
            <person name="Tagirdzhanova G."/>
        </authorList>
    </citation>
    <scope>NUCLEOTIDE SEQUENCE</scope>
</reference>
<feature type="compositionally biased region" description="Polar residues" evidence="1">
    <location>
        <begin position="118"/>
        <end position="129"/>
    </location>
</feature>
<comment type="caution">
    <text evidence="2">The sequence shown here is derived from an EMBL/GenBank/DDBJ whole genome shotgun (WGS) entry which is preliminary data.</text>
</comment>
<feature type="region of interest" description="Disordered" evidence="1">
    <location>
        <begin position="117"/>
        <end position="164"/>
    </location>
</feature>
<feature type="compositionally biased region" description="Polar residues" evidence="1">
    <location>
        <begin position="72"/>
        <end position="81"/>
    </location>
</feature>
<feature type="compositionally biased region" description="Basic and acidic residues" evidence="1">
    <location>
        <begin position="32"/>
        <end position="42"/>
    </location>
</feature>
<name>A0A8H3J6I4_9LECA</name>
<gene>
    <name evidence="2" type="ORF">IMSHALPRED_002782</name>
</gene>
<dbReference type="EMBL" id="CAJPDT010000151">
    <property type="protein sequence ID" value="CAF9941559.1"/>
    <property type="molecule type" value="Genomic_DNA"/>
</dbReference>
<evidence type="ECO:0000313" key="3">
    <source>
        <dbReference type="Proteomes" id="UP000664534"/>
    </source>
</evidence>
<feature type="region of interest" description="Disordered" evidence="1">
    <location>
        <begin position="1"/>
        <end position="102"/>
    </location>
</feature>
<sequence>MTSLPQREPKGFEMSDINMEANTVEEQITDTAESRKSDHKDSDEMDTGAIATDPTAGNLPEPEAASIAGSEKTLTIRNGNISPPADRPHGQSPAGEPDETGAIEDHNLDHLFQESCEKSTTSTNDTGPVQDSHETSSTSTDDSNPSESPTNSPPSNRPLSTDTFNLPACPPKVIHNILRFLLVSNHRISPYYNHGSLRVSDQEACERKNNPYTRILLAFAGNAPLLDAATTTLYGTNTFTLTRPAPTLWFLQRIGPTNTAKLRHLNLTLSAGPISHLGTRAETLWHSILLLLLPHPQPPGPTIQYLAISFKHWPDAAGDLDPNNDPDVWEPRYGVLRTLLRFRGLDEAVVTPGPYVNAYTADLLANALVMDPGETSDELREFEDDVKEVRGRRYLMDHPKGVCERAGQRDRMARCAYCGRGGEGRGGEAWGVRGWMGVLKVRGERVGVCLFVCSRTMIGECSERVSQLSACRRSHTYITDFFSSFVGLFLLFHWTCAIRSRDHQHLNLTWVLDPMMHGWMDSIRHPDRYSAKGSPYHTLCLGITDRENGSY</sequence>
<accession>A0A8H3J6I4</accession>
<dbReference type="OrthoDB" id="62952at2759"/>
<keyword evidence="3" id="KW-1185">Reference proteome</keyword>
<dbReference type="AlphaFoldDB" id="A0A8H3J6I4"/>
<feature type="compositionally biased region" description="Low complexity" evidence="1">
    <location>
        <begin position="135"/>
        <end position="150"/>
    </location>
</feature>
<organism evidence="2 3">
    <name type="scientific">Imshaugia aleurites</name>
    <dbReference type="NCBI Taxonomy" id="172621"/>
    <lineage>
        <taxon>Eukaryota</taxon>
        <taxon>Fungi</taxon>
        <taxon>Dikarya</taxon>
        <taxon>Ascomycota</taxon>
        <taxon>Pezizomycotina</taxon>
        <taxon>Lecanoromycetes</taxon>
        <taxon>OSLEUM clade</taxon>
        <taxon>Lecanoromycetidae</taxon>
        <taxon>Lecanorales</taxon>
        <taxon>Lecanorineae</taxon>
        <taxon>Parmeliaceae</taxon>
        <taxon>Imshaugia</taxon>
    </lineage>
</organism>
<evidence type="ECO:0000313" key="2">
    <source>
        <dbReference type="EMBL" id="CAF9941559.1"/>
    </source>
</evidence>
<protein>
    <submittedName>
        <fullName evidence="2">Uncharacterized protein</fullName>
    </submittedName>
</protein>
<feature type="compositionally biased region" description="Polar residues" evidence="1">
    <location>
        <begin position="20"/>
        <end position="31"/>
    </location>
</feature>